<name>A0A2I0KJP7_PUNGR</name>
<evidence type="ECO:0000313" key="2">
    <source>
        <dbReference type="EMBL" id="PKI68734.1"/>
    </source>
</evidence>
<gene>
    <name evidence="2" type="ORF">CRG98_010791</name>
</gene>
<evidence type="ECO:0000313" key="3">
    <source>
        <dbReference type="Proteomes" id="UP000233551"/>
    </source>
</evidence>
<evidence type="ECO:0000256" key="1">
    <source>
        <dbReference type="SAM" id="MobiDB-lite"/>
    </source>
</evidence>
<proteinExistence type="predicted"/>
<protein>
    <submittedName>
        <fullName evidence="2">Uncharacterized protein</fullName>
    </submittedName>
</protein>
<dbReference type="EMBL" id="PGOL01000542">
    <property type="protein sequence ID" value="PKI68734.1"/>
    <property type="molecule type" value="Genomic_DNA"/>
</dbReference>
<dbReference type="AlphaFoldDB" id="A0A2I0KJP7"/>
<reference evidence="2 3" key="1">
    <citation type="submission" date="2017-11" db="EMBL/GenBank/DDBJ databases">
        <title>De-novo sequencing of pomegranate (Punica granatum L.) genome.</title>
        <authorList>
            <person name="Akparov Z."/>
            <person name="Amiraslanov A."/>
            <person name="Hajiyeva S."/>
            <person name="Abbasov M."/>
            <person name="Kaur K."/>
            <person name="Hamwieh A."/>
            <person name="Solovyev V."/>
            <person name="Salamov A."/>
            <person name="Braich B."/>
            <person name="Kosarev P."/>
            <person name="Mahmoud A."/>
            <person name="Hajiyev E."/>
            <person name="Babayeva S."/>
            <person name="Izzatullayeva V."/>
            <person name="Mammadov A."/>
            <person name="Mammadov A."/>
            <person name="Sharifova S."/>
            <person name="Ojaghi J."/>
            <person name="Eynullazada K."/>
            <person name="Bayramov B."/>
            <person name="Abdulazimova A."/>
            <person name="Shahmuradov I."/>
        </authorList>
    </citation>
    <scope>NUCLEOTIDE SEQUENCE [LARGE SCALE GENOMIC DNA]</scope>
    <source>
        <strain evidence="3">cv. AG2017</strain>
        <tissue evidence="2">Leaf</tissue>
    </source>
</reference>
<comment type="caution">
    <text evidence="2">The sequence shown here is derived from an EMBL/GenBank/DDBJ whole genome shotgun (WGS) entry which is preliminary data.</text>
</comment>
<dbReference type="Proteomes" id="UP000233551">
    <property type="component" value="Unassembled WGS sequence"/>
</dbReference>
<organism evidence="2 3">
    <name type="scientific">Punica granatum</name>
    <name type="common">Pomegranate</name>
    <dbReference type="NCBI Taxonomy" id="22663"/>
    <lineage>
        <taxon>Eukaryota</taxon>
        <taxon>Viridiplantae</taxon>
        <taxon>Streptophyta</taxon>
        <taxon>Embryophyta</taxon>
        <taxon>Tracheophyta</taxon>
        <taxon>Spermatophyta</taxon>
        <taxon>Magnoliopsida</taxon>
        <taxon>eudicotyledons</taxon>
        <taxon>Gunneridae</taxon>
        <taxon>Pentapetalae</taxon>
        <taxon>rosids</taxon>
        <taxon>malvids</taxon>
        <taxon>Myrtales</taxon>
        <taxon>Lythraceae</taxon>
        <taxon>Punica</taxon>
    </lineage>
</organism>
<sequence length="114" mass="12866">MRLLSSKANISYVSFQFDVSEKGPAVQHWSKTSRRTAREEGPEAVRRPLRILVGEAKQTGREQAGSWVRPAVRVPMRRRRGRIREVRQGTGVGYRYSDCAEDKVEGVAEGIDGH</sequence>
<accession>A0A2I0KJP7</accession>
<keyword evidence="3" id="KW-1185">Reference proteome</keyword>
<feature type="region of interest" description="Disordered" evidence="1">
    <location>
        <begin position="24"/>
        <end position="43"/>
    </location>
</feature>